<sequence length="84" mass="9181">MTLLEGVELDKSDVETYGEEMALELAGVRSSLKKLRSFPALKEREEKGLVSLHGLHFDIAEGKLIGLQPDTGRFVPVVEEGAEA</sequence>
<evidence type="ECO:0000313" key="3">
    <source>
        <dbReference type="Proteomes" id="UP000095087"/>
    </source>
</evidence>
<comment type="caution">
    <text evidence="2">The sequence shown here is derived from an EMBL/GenBank/DDBJ whole genome shotgun (WGS) entry which is preliminary data.</text>
</comment>
<proteinExistence type="inferred from homology"/>
<dbReference type="Proteomes" id="UP000095087">
    <property type="component" value="Unassembled WGS sequence"/>
</dbReference>
<evidence type="ECO:0000313" key="2">
    <source>
        <dbReference type="EMBL" id="ODA66176.1"/>
    </source>
</evidence>
<evidence type="ECO:0000256" key="1">
    <source>
        <dbReference type="ARBA" id="ARBA00006217"/>
    </source>
</evidence>
<gene>
    <name evidence="2" type="ORF">A7A08_02823</name>
</gene>
<dbReference type="STRING" id="1177755.A7A08_02823"/>
<dbReference type="SUPFAM" id="SSF53056">
    <property type="entry name" value="beta-carbonic anhydrase, cab"/>
    <property type="match status" value="1"/>
</dbReference>
<dbReference type="AlphaFoldDB" id="A0A1E2RV98"/>
<comment type="similarity">
    <text evidence="1">Belongs to the beta-class carbonic anhydrase family.</text>
</comment>
<evidence type="ECO:0008006" key="4">
    <source>
        <dbReference type="Google" id="ProtNLM"/>
    </source>
</evidence>
<reference evidence="2 3" key="1">
    <citation type="submission" date="2016-07" db="EMBL/GenBank/DDBJ databases">
        <title>Draft genome sequence of Methyloligella halotolerans C2T (VKM B-2706T=CCUG 61687T=DSM 25045T), a halotolerant polyhydroxybutyrate accumulating methylotroph.</title>
        <authorList>
            <person name="Vasilenko O.V."/>
            <person name="Doronina N.V."/>
            <person name="Poroshina M.N."/>
            <person name="Tarlachkov S.V."/>
            <person name="Trotsenko Y.A."/>
        </authorList>
    </citation>
    <scope>NUCLEOTIDE SEQUENCE [LARGE SCALE GENOMIC DNA]</scope>
    <source>
        <strain evidence="2 3">VKM B-2706</strain>
    </source>
</reference>
<dbReference type="GO" id="GO:0004089">
    <property type="term" value="F:carbonate dehydratase activity"/>
    <property type="evidence" value="ECO:0007669"/>
    <property type="project" value="InterPro"/>
</dbReference>
<protein>
    <recommendedName>
        <fullName evidence="4">Carbonic anhydrase</fullName>
    </recommendedName>
</protein>
<dbReference type="Pfam" id="PF00484">
    <property type="entry name" value="Pro_CA"/>
    <property type="match status" value="1"/>
</dbReference>
<keyword evidence="3" id="KW-1185">Reference proteome</keyword>
<dbReference type="GO" id="GO:0008270">
    <property type="term" value="F:zinc ion binding"/>
    <property type="evidence" value="ECO:0007669"/>
    <property type="project" value="InterPro"/>
</dbReference>
<dbReference type="EMBL" id="MASI01000009">
    <property type="protein sequence ID" value="ODA66176.1"/>
    <property type="molecule type" value="Genomic_DNA"/>
</dbReference>
<name>A0A1E2RV98_9HYPH</name>
<dbReference type="InterPro" id="IPR001765">
    <property type="entry name" value="Carbonic_anhydrase"/>
</dbReference>
<accession>A0A1E2RV98</accession>
<dbReference type="Gene3D" id="3.40.1050.10">
    <property type="entry name" value="Carbonic anhydrase"/>
    <property type="match status" value="1"/>
</dbReference>
<organism evidence="2 3">
    <name type="scientific">Methyloligella halotolerans</name>
    <dbReference type="NCBI Taxonomy" id="1177755"/>
    <lineage>
        <taxon>Bacteria</taxon>
        <taxon>Pseudomonadati</taxon>
        <taxon>Pseudomonadota</taxon>
        <taxon>Alphaproteobacteria</taxon>
        <taxon>Hyphomicrobiales</taxon>
        <taxon>Hyphomicrobiaceae</taxon>
        <taxon>Methyloligella</taxon>
    </lineage>
</organism>
<dbReference type="InterPro" id="IPR036874">
    <property type="entry name" value="Carbonic_anhydrase_sf"/>
</dbReference>